<dbReference type="STRING" id="1893.SAMN02787144_1003356"/>
<organism evidence="2 3">
    <name type="scientific">Streptomyces atratus</name>
    <dbReference type="NCBI Taxonomy" id="1893"/>
    <lineage>
        <taxon>Bacteria</taxon>
        <taxon>Bacillati</taxon>
        <taxon>Actinomycetota</taxon>
        <taxon>Actinomycetes</taxon>
        <taxon>Kitasatosporales</taxon>
        <taxon>Streptomycetaceae</taxon>
        <taxon>Streptomyces</taxon>
    </lineage>
</organism>
<name>A0A1K1XK61_STRAR</name>
<reference evidence="2 3" key="1">
    <citation type="submission" date="2016-11" db="EMBL/GenBank/DDBJ databases">
        <authorList>
            <person name="Jaros S."/>
            <person name="Januszkiewicz K."/>
            <person name="Wedrychowicz H."/>
        </authorList>
    </citation>
    <scope>NUCLEOTIDE SEQUENCE [LARGE SCALE GENOMIC DNA]</scope>
    <source>
        <strain evidence="2 3">OK807</strain>
    </source>
</reference>
<evidence type="ECO:0000313" key="2">
    <source>
        <dbReference type="EMBL" id="SFX49779.1"/>
    </source>
</evidence>
<protein>
    <submittedName>
        <fullName evidence="2">Uncharacterized protein</fullName>
    </submittedName>
</protein>
<gene>
    <name evidence="2" type="ORF">SAMN02787144_1003356</name>
</gene>
<evidence type="ECO:0000313" key="3">
    <source>
        <dbReference type="Proteomes" id="UP000181909"/>
    </source>
</evidence>
<feature type="region of interest" description="Disordered" evidence="1">
    <location>
        <begin position="27"/>
        <end position="89"/>
    </location>
</feature>
<sequence>MLCAMAGLAAEVRDPGKCWGQLAAVDGPDLGSGRAKPSVSGRRSGWEEHARGSRDEGAVPVLGVDPAHTDCRWHSRPTSSGRVNPHPPG</sequence>
<proteinExistence type="predicted"/>
<evidence type="ECO:0000256" key="1">
    <source>
        <dbReference type="SAM" id="MobiDB-lite"/>
    </source>
</evidence>
<dbReference type="EMBL" id="FPJO01000003">
    <property type="protein sequence ID" value="SFX49779.1"/>
    <property type="molecule type" value="Genomic_DNA"/>
</dbReference>
<feature type="compositionally biased region" description="Basic and acidic residues" evidence="1">
    <location>
        <begin position="44"/>
        <end position="57"/>
    </location>
</feature>
<dbReference type="AlphaFoldDB" id="A0A1K1XK61"/>
<dbReference type="Proteomes" id="UP000181909">
    <property type="component" value="Unassembled WGS sequence"/>
</dbReference>
<accession>A0A1K1XK61</accession>